<dbReference type="AlphaFoldDB" id="A0AAD5VHY1"/>
<name>A0AAD5VHY1_9AGAR</name>
<evidence type="ECO:0000313" key="1">
    <source>
        <dbReference type="EMBL" id="KAJ3560441.1"/>
    </source>
</evidence>
<dbReference type="EMBL" id="JANIEX010001172">
    <property type="protein sequence ID" value="KAJ3560441.1"/>
    <property type="molecule type" value="Genomic_DNA"/>
</dbReference>
<accession>A0AAD5VHY1</accession>
<evidence type="ECO:0000313" key="2">
    <source>
        <dbReference type="Proteomes" id="UP001213000"/>
    </source>
</evidence>
<keyword evidence="2" id="KW-1185">Reference proteome</keyword>
<comment type="caution">
    <text evidence="1">The sequence shown here is derived from an EMBL/GenBank/DDBJ whole genome shotgun (WGS) entry which is preliminary data.</text>
</comment>
<organism evidence="1 2">
    <name type="scientific">Leucocoprinus birnbaumii</name>
    <dbReference type="NCBI Taxonomy" id="56174"/>
    <lineage>
        <taxon>Eukaryota</taxon>
        <taxon>Fungi</taxon>
        <taxon>Dikarya</taxon>
        <taxon>Basidiomycota</taxon>
        <taxon>Agaricomycotina</taxon>
        <taxon>Agaricomycetes</taxon>
        <taxon>Agaricomycetidae</taxon>
        <taxon>Agaricales</taxon>
        <taxon>Agaricineae</taxon>
        <taxon>Agaricaceae</taxon>
        <taxon>Leucocoprinus</taxon>
    </lineage>
</organism>
<dbReference type="InterPro" id="IPR032675">
    <property type="entry name" value="LRR_dom_sf"/>
</dbReference>
<reference evidence="1" key="1">
    <citation type="submission" date="2022-07" db="EMBL/GenBank/DDBJ databases">
        <title>Genome Sequence of Leucocoprinus birnbaumii.</title>
        <authorList>
            <person name="Buettner E."/>
        </authorList>
    </citation>
    <scope>NUCLEOTIDE SEQUENCE</scope>
    <source>
        <strain evidence="1">VT141</strain>
    </source>
</reference>
<gene>
    <name evidence="1" type="ORF">NP233_g10836</name>
</gene>
<proteinExistence type="predicted"/>
<dbReference type="Gene3D" id="3.80.10.10">
    <property type="entry name" value="Ribonuclease Inhibitor"/>
    <property type="match status" value="1"/>
</dbReference>
<sequence length="449" mass="50588">MLQDFGESCRYFGNEVDFTSFVGGVGKYCNPAYLETLHLASYVSISTDVGFSTLVAPLKQFSLLKSFQMTMAMCPWVTPQDAAWIGENWPNIRMLCMSPADYSYEQRCKFPRPRSKLSVLSSLAHACSELEHLELEVDAERYCECSELLESLSQPDGSRTSVGLALEELHVRNSPIRNRDKKLIAAYLNSIFPNLETLTSNNDLSAFSKLKFSKRWDRIVEHILPEIRQEIEEIDMDGVSDVHAKLSSHRYEYLENVEVVSDVEEDDDLDECHIYSSRSDFTAFENIFKSYDLALVNPRVLLLLPHTTGQSLYTSTHTRCLVEKQIISPHPISHSQKAPSARSSNIRVNTKAGGVTDGNNNRIWSPARGTTADSFTVKDGYGNFIVAPSLEKTSNQDRYQDSFKVSNGDNNTIMAMDSPYAEEELRKALHISNLLGSAYKGSKWPILIE</sequence>
<protein>
    <submittedName>
        <fullName evidence="1">Uncharacterized protein</fullName>
    </submittedName>
</protein>
<dbReference type="Proteomes" id="UP001213000">
    <property type="component" value="Unassembled WGS sequence"/>
</dbReference>